<accession>A0A1J5SYU6</accession>
<evidence type="ECO:0008006" key="2">
    <source>
        <dbReference type="Google" id="ProtNLM"/>
    </source>
</evidence>
<gene>
    <name evidence="1" type="ORF">GALL_55070</name>
</gene>
<evidence type="ECO:0000313" key="1">
    <source>
        <dbReference type="EMBL" id="OIR13123.1"/>
    </source>
</evidence>
<protein>
    <recommendedName>
        <fullName evidence="2">DUF4288 domain-containing protein</fullName>
    </recommendedName>
</protein>
<reference evidence="1" key="1">
    <citation type="submission" date="2016-10" db="EMBL/GenBank/DDBJ databases">
        <title>Sequence of Gallionella enrichment culture.</title>
        <authorList>
            <person name="Poehlein A."/>
            <person name="Muehling M."/>
            <person name="Daniel R."/>
        </authorList>
    </citation>
    <scope>NUCLEOTIDE SEQUENCE</scope>
</reference>
<dbReference type="AlphaFoldDB" id="A0A1J5SYU6"/>
<sequence>MNWYLAKIVYQIICDKGLHTPQFDEQLRLIYAEDNLHAFYKARLLGEHEEDSFLNKLNKPICWKFIDVSEIHKLDNLVDGAEMYSKINEEPNPEIFIRNTRLKATQLLEDYTLQFIKLN</sequence>
<dbReference type="Pfam" id="PF14119">
    <property type="entry name" value="DUF4288"/>
    <property type="match status" value="1"/>
</dbReference>
<proteinExistence type="predicted"/>
<comment type="caution">
    <text evidence="1">The sequence shown here is derived from an EMBL/GenBank/DDBJ whole genome shotgun (WGS) entry which is preliminary data.</text>
</comment>
<name>A0A1J5SYU6_9ZZZZ</name>
<dbReference type="EMBL" id="MLJW01000015">
    <property type="protein sequence ID" value="OIR13123.1"/>
    <property type="molecule type" value="Genomic_DNA"/>
</dbReference>
<dbReference type="InterPro" id="IPR025630">
    <property type="entry name" value="DUF4288"/>
</dbReference>
<organism evidence="1">
    <name type="scientific">mine drainage metagenome</name>
    <dbReference type="NCBI Taxonomy" id="410659"/>
    <lineage>
        <taxon>unclassified sequences</taxon>
        <taxon>metagenomes</taxon>
        <taxon>ecological metagenomes</taxon>
    </lineage>
</organism>